<evidence type="ECO:0000256" key="6">
    <source>
        <dbReference type="ARBA" id="ARBA00023251"/>
    </source>
</evidence>
<dbReference type="AlphaFoldDB" id="A0A263D7X1"/>
<feature type="active site" description="Proton acceptor" evidence="8">
    <location>
        <position position="220"/>
    </location>
</feature>
<dbReference type="OrthoDB" id="9801766at2"/>
<evidence type="ECO:0000256" key="7">
    <source>
        <dbReference type="ARBA" id="ARBA00023315"/>
    </source>
</evidence>
<dbReference type="Pfam" id="PF00302">
    <property type="entry name" value="CAT"/>
    <property type="match status" value="1"/>
</dbReference>
<dbReference type="PROSITE" id="PS00100">
    <property type="entry name" value="CAT"/>
    <property type="match status" value="1"/>
</dbReference>
<dbReference type="EMBL" id="NKYE01000004">
    <property type="protein sequence ID" value="OZM73576.1"/>
    <property type="molecule type" value="Genomic_DNA"/>
</dbReference>
<keyword evidence="5 9" id="KW-0808">Transferase</keyword>
<evidence type="ECO:0000256" key="2">
    <source>
        <dbReference type="ARBA" id="ARBA00010571"/>
    </source>
</evidence>
<dbReference type="SMART" id="SM01059">
    <property type="entry name" value="CAT"/>
    <property type="match status" value="1"/>
</dbReference>
<dbReference type="GO" id="GO:0008811">
    <property type="term" value="F:chloramphenicol O-acetyltransferase activity"/>
    <property type="evidence" value="ECO:0007669"/>
    <property type="project" value="UniProtKB-EC"/>
</dbReference>
<dbReference type="InterPro" id="IPR001707">
    <property type="entry name" value="Cmp_AcTrfase"/>
</dbReference>
<dbReference type="SUPFAM" id="SSF52777">
    <property type="entry name" value="CoA-dependent acyltransferases"/>
    <property type="match status" value="1"/>
</dbReference>
<keyword evidence="12" id="KW-1185">Reference proteome</keyword>
<dbReference type="PIRSF" id="PIRSF000440">
    <property type="entry name" value="CAT"/>
    <property type="match status" value="1"/>
</dbReference>
<dbReference type="InterPro" id="IPR023213">
    <property type="entry name" value="CAT-like_dom_sf"/>
</dbReference>
<protein>
    <recommendedName>
        <fullName evidence="4 9">Chloramphenicol acetyltransferase</fullName>
        <ecNumber evidence="3 9">2.3.1.28</ecNumber>
    </recommendedName>
</protein>
<evidence type="ECO:0000256" key="9">
    <source>
        <dbReference type="RuleBase" id="RU000503"/>
    </source>
</evidence>
<comment type="caution">
    <text evidence="11">The sequence shown here is derived from an EMBL/GenBank/DDBJ whole genome shotgun (WGS) entry which is preliminary data.</text>
</comment>
<organism evidence="11 12">
    <name type="scientific">Amycolatopsis antarctica</name>
    <dbReference type="NCBI Taxonomy" id="1854586"/>
    <lineage>
        <taxon>Bacteria</taxon>
        <taxon>Bacillati</taxon>
        <taxon>Actinomycetota</taxon>
        <taxon>Actinomycetes</taxon>
        <taxon>Pseudonocardiales</taxon>
        <taxon>Pseudonocardiaceae</taxon>
        <taxon>Amycolatopsis</taxon>
    </lineage>
</organism>
<reference evidence="11 12" key="1">
    <citation type="submission" date="2017-07" db="EMBL/GenBank/DDBJ databases">
        <title>Amycolatopsis antarcticus sp. nov., isolated from the surface of an Antarcticus brown macroalga.</title>
        <authorList>
            <person name="Wang J."/>
            <person name="Leiva S."/>
            <person name="Huang J."/>
            <person name="Huang Y."/>
        </authorList>
    </citation>
    <scope>NUCLEOTIDE SEQUENCE [LARGE SCALE GENOMIC DNA]</scope>
    <source>
        <strain evidence="11 12">AU-G6</strain>
    </source>
</reference>
<dbReference type="Gene3D" id="3.30.559.10">
    <property type="entry name" value="Chloramphenicol acetyltransferase-like domain"/>
    <property type="match status" value="1"/>
</dbReference>
<evidence type="ECO:0000256" key="4">
    <source>
        <dbReference type="ARBA" id="ARBA00020291"/>
    </source>
</evidence>
<comment type="function">
    <text evidence="1 9">This enzyme is an effector of chloramphenicol resistance in bacteria.</text>
</comment>
<dbReference type="InterPro" id="IPR018372">
    <property type="entry name" value="Chloramphenicol_AcTrfase_AS"/>
</dbReference>
<dbReference type="Proteomes" id="UP000242444">
    <property type="component" value="Unassembled WGS sequence"/>
</dbReference>
<evidence type="ECO:0000256" key="10">
    <source>
        <dbReference type="RuleBase" id="RU004156"/>
    </source>
</evidence>
<accession>A0A263D7X1</accession>
<comment type="similarity">
    <text evidence="2 10">Belongs to the chloramphenicol acetyltransferase family.</text>
</comment>
<evidence type="ECO:0000256" key="8">
    <source>
        <dbReference type="PIRSR" id="PIRSR000440-1"/>
    </source>
</evidence>
<dbReference type="GO" id="GO:0046677">
    <property type="term" value="P:response to antibiotic"/>
    <property type="evidence" value="ECO:0007669"/>
    <property type="project" value="UniProtKB-KW"/>
</dbReference>
<evidence type="ECO:0000313" key="11">
    <source>
        <dbReference type="EMBL" id="OZM73576.1"/>
    </source>
</evidence>
<dbReference type="EC" id="2.3.1.28" evidence="3 9"/>
<dbReference type="PANTHER" id="PTHR38474:SF2">
    <property type="entry name" value="CHLORAMPHENICOL ACETYLTRANSFERASE"/>
    <property type="match status" value="1"/>
</dbReference>
<evidence type="ECO:0000256" key="1">
    <source>
        <dbReference type="ARBA" id="ARBA00002150"/>
    </source>
</evidence>
<dbReference type="InParanoid" id="A0A263D7X1"/>
<gene>
    <name evidence="11" type="ORF">CFN78_08565</name>
</gene>
<evidence type="ECO:0000256" key="5">
    <source>
        <dbReference type="ARBA" id="ARBA00022679"/>
    </source>
</evidence>
<keyword evidence="6 9" id="KW-0046">Antibiotic resistance</keyword>
<evidence type="ECO:0000256" key="3">
    <source>
        <dbReference type="ARBA" id="ARBA00013235"/>
    </source>
</evidence>
<sequence>MKGPRQRGSHASACRITGYRRRAGTIGGVCTPRPIDTSTWARHAHFEHYRNRRPTYYAITVELDVTALVARLRATGRKTYPAQIWALATVVNRHEEFRMTVDEQGRPAIWDVVDPSFTVFNPGRETFANVRAPFDPDFTSFHPAAAALIAEHRHATTPFPQGFPPPSNLFDISSMPWTSFTGFTLHVESGWDHFAPAFTLGRYLERGDRTVMPLALQIHHSAADGFHTARLLNELQELVGSPDWLT</sequence>
<evidence type="ECO:0000313" key="12">
    <source>
        <dbReference type="Proteomes" id="UP000242444"/>
    </source>
</evidence>
<keyword evidence="7 9" id="KW-0012">Acyltransferase</keyword>
<proteinExistence type="inferred from homology"/>
<name>A0A263D7X1_9PSEU</name>
<dbReference type="PANTHER" id="PTHR38474">
    <property type="entry name" value="SLR0299 PROTEIN"/>
    <property type="match status" value="1"/>
</dbReference>
<comment type="catalytic activity">
    <reaction evidence="9">
        <text>chloramphenicol + acetyl-CoA = chloramphenicol 3-acetate + CoA</text>
        <dbReference type="Rhea" id="RHEA:18421"/>
        <dbReference type="ChEBI" id="CHEBI:16730"/>
        <dbReference type="ChEBI" id="CHEBI:17698"/>
        <dbReference type="ChEBI" id="CHEBI:57287"/>
        <dbReference type="ChEBI" id="CHEBI:57288"/>
        <dbReference type="EC" id="2.3.1.28"/>
    </reaction>
</comment>